<dbReference type="SUPFAM" id="SSF52540">
    <property type="entry name" value="P-loop containing nucleoside triphosphate hydrolases"/>
    <property type="match status" value="1"/>
</dbReference>
<dbReference type="InterPro" id="IPR011629">
    <property type="entry name" value="CobW-like_C"/>
</dbReference>
<dbReference type="Pfam" id="PF07683">
    <property type="entry name" value="CobW_C"/>
    <property type="match status" value="1"/>
</dbReference>
<gene>
    <name evidence="3" type="ORF">AOQ84DRAFT_385665</name>
</gene>
<dbReference type="PANTHER" id="PTHR43603:SF1">
    <property type="entry name" value="ZINC-REGULATED GTPASE METALLOPROTEIN ACTIVATOR 1"/>
    <property type="match status" value="1"/>
</dbReference>
<feature type="region of interest" description="Disordered" evidence="1">
    <location>
        <begin position="358"/>
        <end position="439"/>
    </location>
</feature>
<dbReference type="InterPro" id="IPR003495">
    <property type="entry name" value="CobW/HypB/UreG_nucleotide-bd"/>
</dbReference>
<evidence type="ECO:0000313" key="4">
    <source>
        <dbReference type="Proteomes" id="UP000250140"/>
    </source>
</evidence>
<dbReference type="CDD" id="cd03112">
    <property type="entry name" value="CobW-like"/>
    <property type="match status" value="1"/>
</dbReference>
<dbReference type="SUPFAM" id="SSF90002">
    <property type="entry name" value="Hypothetical protein YjiA, C-terminal domain"/>
    <property type="match status" value="1"/>
</dbReference>
<dbReference type="Proteomes" id="UP000250140">
    <property type="component" value="Unassembled WGS sequence"/>
</dbReference>
<sequence length="607" mass="68727">MPTSVVAGRGSLLGGWPQPVREFEFDTTEISSKEDIKPQITERILPVTVLSGFLGSGKTTLLQHILRSPDHGLKIAVIVNDMASVNIDAAHVARMSQNNEKIVQMQNGCICCTLRSDLLTELAQLAWGGRFDYVLIESSGISEPQQVAEAFTMELSDAMVMAEGVTQEEREMLERIAGIGGLGRIARLDTMATVVDAFRFFSEFETAEFIQDRFGKDEVPEEDHRTISDLFAEQIEFANVIIINKIDMVSEDILKRVRGYVKSLNPHCKIIEAKYSKVSVKELLGTGKFNMGDAIAMAGWLSSIQQMTIMDVDGKQRLAPIPETLEYGIGSFVYRARKPFNPSKLYKFIEGKFILLQDDNEDEEDKEDDEEEDENEEMDIDESSTNNKDSVCTPDDDEEEWEGFSDVENDSAQAQPSSSGVSTIMTPRSSEVPSNNHTEQDLDNSVTIIANKRADPLFGKMHRSKGTLWFANRPVWMGGWSSAGAMLTVSSEQPWFCELPEQDWNHDPEVSRAIKTDFQGEWGDRRQEIVFIGEDLDQTGITEALDSCLLTNKEMRTWEKVMRSKKSIEQKQQKLESLWNDEYWTEWEKEEDEADGHYEHHGHHQHH</sequence>
<proteinExistence type="predicted"/>
<feature type="compositionally biased region" description="Acidic residues" evidence="1">
    <location>
        <begin position="394"/>
        <end position="409"/>
    </location>
</feature>
<dbReference type="InterPro" id="IPR027417">
    <property type="entry name" value="P-loop_NTPase"/>
</dbReference>
<dbReference type="SMART" id="SM00833">
    <property type="entry name" value="CobW_C"/>
    <property type="match status" value="1"/>
</dbReference>
<name>A0A8E2F9U5_9PEZI</name>
<dbReference type="OrthoDB" id="272672at2759"/>
<evidence type="ECO:0000313" key="3">
    <source>
        <dbReference type="EMBL" id="OCL13074.1"/>
    </source>
</evidence>
<evidence type="ECO:0000256" key="1">
    <source>
        <dbReference type="SAM" id="MobiDB-lite"/>
    </source>
</evidence>
<dbReference type="AlphaFoldDB" id="A0A8E2F9U5"/>
<dbReference type="Gene3D" id="3.40.50.300">
    <property type="entry name" value="P-loop containing nucleotide triphosphate hydrolases"/>
    <property type="match status" value="1"/>
</dbReference>
<dbReference type="Pfam" id="PF02492">
    <property type="entry name" value="cobW"/>
    <property type="match status" value="2"/>
</dbReference>
<feature type="compositionally biased region" description="Polar residues" evidence="1">
    <location>
        <begin position="410"/>
        <end position="439"/>
    </location>
</feature>
<dbReference type="InterPro" id="IPR051927">
    <property type="entry name" value="Zn_Chap_cDPG_Synth"/>
</dbReference>
<accession>A0A8E2F9U5</accession>
<feature type="compositionally biased region" description="Acidic residues" evidence="1">
    <location>
        <begin position="358"/>
        <end position="382"/>
    </location>
</feature>
<evidence type="ECO:0000259" key="2">
    <source>
        <dbReference type="SMART" id="SM00833"/>
    </source>
</evidence>
<dbReference type="PANTHER" id="PTHR43603">
    <property type="entry name" value="COBW DOMAIN-CONTAINING PROTEIN DDB_G0274527"/>
    <property type="match status" value="1"/>
</dbReference>
<keyword evidence="4" id="KW-1185">Reference proteome</keyword>
<feature type="domain" description="CobW C-terminal" evidence="2">
    <location>
        <begin position="329"/>
        <end position="549"/>
    </location>
</feature>
<reference evidence="3 4" key="1">
    <citation type="journal article" date="2016" name="Nat. Commun.">
        <title>Ectomycorrhizal ecology is imprinted in the genome of the dominant symbiotic fungus Cenococcum geophilum.</title>
        <authorList>
            <consortium name="DOE Joint Genome Institute"/>
            <person name="Peter M."/>
            <person name="Kohler A."/>
            <person name="Ohm R.A."/>
            <person name="Kuo A."/>
            <person name="Krutzmann J."/>
            <person name="Morin E."/>
            <person name="Arend M."/>
            <person name="Barry K.W."/>
            <person name="Binder M."/>
            <person name="Choi C."/>
            <person name="Clum A."/>
            <person name="Copeland A."/>
            <person name="Grisel N."/>
            <person name="Haridas S."/>
            <person name="Kipfer T."/>
            <person name="LaButti K."/>
            <person name="Lindquist E."/>
            <person name="Lipzen A."/>
            <person name="Maire R."/>
            <person name="Meier B."/>
            <person name="Mihaltcheva S."/>
            <person name="Molinier V."/>
            <person name="Murat C."/>
            <person name="Poggeler S."/>
            <person name="Quandt C.A."/>
            <person name="Sperisen C."/>
            <person name="Tritt A."/>
            <person name="Tisserant E."/>
            <person name="Crous P.W."/>
            <person name="Henrissat B."/>
            <person name="Nehls U."/>
            <person name="Egli S."/>
            <person name="Spatafora J.W."/>
            <person name="Grigoriev I.V."/>
            <person name="Martin F.M."/>
        </authorList>
    </citation>
    <scope>NUCLEOTIDE SEQUENCE [LARGE SCALE GENOMIC DNA]</scope>
    <source>
        <strain evidence="3 4">CBS 207.34</strain>
    </source>
</reference>
<organism evidence="3 4">
    <name type="scientific">Glonium stellatum</name>
    <dbReference type="NCBI Taxonomy" id="574774"/>
    <lineage>
        <taxon>Eukaryota</taxon>
        <taxon>Fungi</taxon>
        <taxon>Dikarya</taxon>
        <taxon>Ascomycota</taxon>
        <taxon>Pezizomycotina</taxon>
        <taxon>Dothideomycetes</taxon>
        <taxon>Pleosporomycetidae</taxon>
        <taxon>Gloniales</taxon>
        <taxon>Gloniaceae</taxon>
        <taxon>Glonium</taxon>
    </lineage>
</organism>
<protein>
    <submittedName>
        <fullName evidence="3">CobW-domain-containing protein</fullName>
    </submittedName>
</protein>
<dbReference type="EMBL" id="KV748788">
    <property type="protein sequence ID" value="OCL13074.1"/>
    <property type="molecule type" value="Genomic_DNA"/>
</dbReference>